<keyword evidence="3" id="KW-1185">Reference proteome</keyword>
<dbReference type="Pfam" id="PF00651">
    <property type="entry name" value="BTB"/>
    <property type="match status" value="1"/>
</dbReference>
<reference evidence="2 3" key="1">
    <citation type="submission" date="2020-01" db="EMBL/GenBank/DDBJ databases">
        <authorList>
            <consortium name="DOE Joint Genome Institute"/>
            <person name="Haridas S."/>
            <person name="Albert R."/>
            <person name="Binder M."/>
            <person name="Bloem J."/>
            <person name="Labutti K."/>
            <person name="Salamov A."/>
            <person name="Andreopoulos B."/>
            <person name="Baker S.E."/>
            <person name="Barry K."/>
            <person name="Bills G."/>
            <person name="Bluhm B.H."/>
            <person name="Cannon C."/>
            <person name="Castanera R."/>
            <person name="Culley D.E."/>
            <person name="Daum C."/>
            <person name="Ezra D."/>
            <person name="Gonzalez J.B."/>
            <person name="Henrissat B."/>
            <person name="Kuo A."/>
            <person name="Liang C."/>
            <person name="Lipzen A."/>
            <person name="Lutzoni F."/>
            <person name="Magnuson J."/>
            <person name="Mondo S."/>
            <person name="Nolan M."/>
            <person name="Ohm R."/>
            <person name="Pangilinan J."/>
            <person name="Park H.-J.H."/>
            <person name="Ramirez L."/>
            <person name="Alfaro M."/>
            <person name="Sun H."/>
            <person name="Tritt A."/>
            <person name="Yoshinaga Y."/>
            <person name="Zwiers L.-H.L."/>
            <person name="Turgeon B.G."/>
            <person name="Goodwin S.B."/>
            <person name="Spatafora J.W."/>
            <person name="Crous P.W."/>
            <person name="Grigoriev I.V."/>
        </authorList>
    </citation>
    <scope>NUCLEOTIDE SEQUENCE [LARGE SCALE GENOMIC DNA]</scope>
    <source>
        <strain evidence="2 3">CBS 611.86</strain>
    </source>
</reference>
<dbReference type="PANTHER" id="PTHR47843:SF5">
    <property type="entry name" value="BTB_POZ DOMAIN PROTEIN"/>
    <property type="match status" value="1"/>
</dbReference>
<dbReference type="SUPFAM" id="SSF54695">
    <property type="entry name" value="POZ domain"/>
    <property type="match status" value="1"/>
</dbReference>
<dbReference type="PANTHER" id="PTHR47843">
    <property type="entry name" value="BTB DOMAIN-CONTAINING PROTEIN-RELATED"/>
    <property type="match status" value="1"/>
</dbReference>
<dbReference type="PROSITE" id="PS50097">
    <property type="entry name" value="BTB"/>
    <property type="match status" value="1"/>
</dbReference>
<dbReference type="Proteomes" id="UP000481861">
    <property type="component" value="Unassembled WGS sequence"/>
</dbReference>
<accession>A0A7C8M9D2</accession>
<evidence type="ECO:0000313" key="2">
    <source>
        <dbReference type="EMBL" id="KAF2867322.1"/>
    </source>
</evidence>
<evidence type="ECO:0000259" key="1">
    <source>
        <dbReference type="PROSITE" id="PS50097"/>
    </source>
</evidence>
<name>A0A7C8M9D2_9PLEO</name>
<comment type="caution">
    <text evidence="2">The sequence shown here is derived from an EMBL/GenBank/DDBJ whole genome shotgun (WGS) entry which is preliminary data.</text>
</comment>
<sequence>MAAAPRSKLLASVKDLLLSGNFSDFVLICGGDTYQVHKAIICAQSEFLNAAIKVGGKESNEGKLEMHDDGPSIVKLLVQYFYESDYLPALLSNAKTTLSEKLDYLRGTNPKNSEGVPYAYTFPHRCNALGWSCRDIILCPHHICTATTCNFGCYSFACRECTVQIIHGPPDQLITHVKVYEIADKYAVAELKDLAKQKFSLACWSFWMDPAFPRAAHHTFTLADHMELLKKAEVQAMLTEFKGVAFGVLETLIDQGQDPVIPREVVV</sequence>
<dbReference type="CDD" id="cd18186">
    <property type="entry name" value="BTB_POZ_ZBTB_KLHL-like"/>
    <property type="match status" value="1"/>
</dbReference>
<dbReference type="InterPro" id="IPR011333">
    <property type="entry name" value="SKP1/BTB/POZ_sf"/>
</dbReference>
<dbReference type="AlphaFoldDB" id="A0A7C8M9D2"/>
<dbReference type="InterPro" id="IPR000210">
    <property type="entry name" value="BTB/POZ_dom"/>
</dbReference>
<gene>
    <name evidence="2" type="ORF">BDV95DRAFT_610735</name>
</gene>
<protein>
    <recommendedName>
        <fullName evidence="1">BTB domain-containing protein</fullName>
    </recommendedName>
</protein>
<dbReference type="EMBL" id="JAADJZ010000023">
    <property type="protein sequence ID" value="KAF2867322.1"/>
    <property type="molecule type" value="Genomic_DNA"/>
</dbReference>
<evidence type="ECO:0000313" key="3">
    <source>
        <dbReference type="Proteomes" id="UP000481861"/>
    </source>
</evidence>
<organism evidence="2 3">
    <name type="scientific">Massariosphaeria phaeospora</name>
    <dbReference type="NCBI Taxonomy" id="100035"/>
    <lineage>
        <taxon>Eukaryota</taxon>
        <taxon>Fungi</taxon>
        <taxon>Dikarya</taxon>
        <taxon>Ascomycota</taxon>
        <taxon>Pezizomycotina</taxon>
        <taxon>Dothideomycetes</taxon>
        <taxon>Pleosporomycetidae</taxon>
        <taxon>Pleosporales</taxon>
        <taxon>Pleosporales incertae sedis</taxon>
        <taxon>Massariosphaeria</taxon>
    </lineage>
</organism>
<dbReference type="OrthoDB" id="6359816at2759"/>
<dbReference type="Gene3D" id="3.30.710.10">
    <property type="entry name" value="Potassium Channel Kv1.1, Chain A"/>
    <property type="match status" value="1"/>
</dbReference>
<proteinExistence type="predicted"/>
<feature type="domain" description="BTB" evidence="1">
    <location>
        <begin position="23"/>
        <end position="85"/>
    </location>
</feature>